<reference evidence="2" key="1">
    <citation type="journal article" date="2015" name="Nature">
        <title>Complex archaea that bridge the gap between prokaryotes and eukaryotes.</title>
        <authorList>
            <person name="Spang A."/>
            <person name="Saw J.H."/>
            <person name="Jorgensen S.L."/>
            <person name="Zaremba-Niedzwiedzka K."/>
            <person name="Martijn J."/>
            <person name="Lind A.E."/>
            <person name="van Eijk R."/>
            <person name="Schleper C."/>
            <person name="Guy L."/>
            <person name="Ettema T.J."/>
        </authorList>
    </citation>
    <scope>NUCLEOTIDE SEQUENCE</scope>
</reference>
<sequence length="107" mass="12183">MQQSPYTEFIERCDGFEEEIRRESAAGKFTYAELEENDEDLKKLQSWFEKIRKLDFYSASLGDQAQMKLEQCATLLDAFADQVFNAQSENATINAVPSGKLPTSSEN</sequence>
<organism evidence="2">
    <name type="scientific">marine sediment metagenome</name>
    <dbReference type="NCBI Taxonomy" id="412755"/>
    <lineage>
        <taxon>unclassified sequences</taxon>
        <taxon>metagenomes</taxon>
        <taxon>ecological metagenomes</taxon>
    </lineage>
</organism>
<accession>A0A0F9J4T4</accession>
<name>A0A0F9J4T4_9ZZZZ</name>
<evidence type="ECO:0000313" key="2">
    <source>
        <dbReference type="EMBL" id="KKM00916.1"/>
    </source>
</evidence>
<gene>
    <name evidence="2" type="ORF">LCGC14_1799630</name>
</gene>
<dbReference type="InterPro" id="IPR046858">
    <property type="entry name" value="ChrB_N"/>
</dbReference>
<feature type="domain" description="ChrB N-terminal" evidence="1">
    <location>
        <begin position="4"/>
        <end position="89"/>
    </location>
</feature>
<evidence type="ECO:0000259" key="1">
    <source>
        <dbReference type="Pfam" id="PF20229"/>
    </source>
</evidence>
<dbReference type="AlphaFoldDB" id="A0A0F9J4T4"/>
<proteinExistence type="predicted"/>
<comment type="caution">
    <text evidence="2">The sequence shown here is derived from an EMBL/GenBank/DDBJ whole genome shotgun (WGS) entry which is preliminary data.</text>
</comment>
<dbReference type="Pfam" id="PF20229">
    <property type="entry name" value="ChrB_N"/>
    <property type="match status" value="1"/>
</dbReference>
<protein>
    <recommendedName>
        <fullName evidence="1">ChrB N-terminal domain-containing protein</fullName>
    </recommendedName>
</protein>
<dbReference type="EMBL" id="LAZR01017320">
    <property type="protein sequence ID" value="KKM00916.1"/>
    <property type="molecule type" value="Genomic_DNA"/>
</dbReference>